<dbReference type="RefSeq" id="WP_125422662.1">
    <property type="nucleotide sequence ID" value="NZ_RWIT01000011.1"/>
</dbReference>
<organism evidence="2 3">
    <name type="scientific">Hymenobacter rigui</name>
    <dbReference type="NCBI Taxonomy" id="334424"/>
    <lineage>
        <taxon>Bacteria</taxon>
        <taxon>Pseudomonadati</taxon>
        <taxon>Bacteroidota</taxon>
        <taxon>Cytophagia</taxon>
        <taxon>Cytophagales</taxon>
        <taxon>Hymenobacteraceae</taxon>
        <taxon>Hymenobacter</taxon>
    </lineage>
</organism>
<keyword evidence="2" id="KW-0378">Hydrolase</keyword>
<keyword evidence="2" id="KW-0645">Protease</keyword>
<dbReference type="Proteomes" id="UP000273500">
    <property type="component" value="Unassembled WGS sequence"/>
</dbReference>
<keyword evidence="3" id="KW-1185">Reference proteome</keyword>
<proteinExistence type="predicted"/>
<name>A0A428KKU0_9BACT</name>
<sequence>MKKLLLLPVAIAVSSAAYAQQTVLKGRVLDEQNRPVPFANVGPPGAEPGTATNEAGEFSLRVSKLPQKLAVVSLGYTTAVLEVTSAAPVTVTLKASAVALPEVKVRNPDQLAAALVKRAYAKLVRHQKEEEFGKAFYRQKQAHNGRYTEFVDAFYDVRFTGQGISGWQLEQARYGSAQEDTGVEMTNFSAALRLIPVFDPRPSRRTLAVPLSPGSDRIFTFQLREILESQGQETAVIDFSRRPGVDIFVPEGTLYIDRQTAALRRIEATVPIDHLMTLQLRQGTTLDAQTMRMTTDFAPHRDSLSRVQAIRAEQQIVLRYQNRPDTTTLNGNLFFYRYTARPAGKGYKTTGASYNDLKQARKKPYDAGFWHNREILRASPAEERVIRDLEQRKAFGAF</sequence>
<gene>
    <name evidence="2" type="ORF">EI291_16910</name>
</gene>
<evidence type="ECO:0000313" key="2">
    <source>
        <dbReference type="EMBL" id="RSK47001.1"/>
    </source>
</evidence>
<dbReference type="EMBL" id="RWIT01000011">
    <property type="protein sequence ID" value="RSK47001.1"/>
    <property type="molecule type" value="Genomic_DNA"/>
</dbReference>
<evidence type="ECO:0000313" key="3">
    <source>
        <dbReference type="Proteomes" id="UP000273500"/>
    </source>
</evidence>
<keyword evidence="1" id="KW-0732">Signal</keyword>
<feature type="signal peptide" evidence="1">
    <location>
        <begin position="1"/>
        <end position="19"/>
    </location>
</feature>
<keyword evidence="2" id="KW-0121">Carboxypeptidase</keyword>
<dbReference type="InterPro" id="IPR008969">
    <property type="entry name" value="CarboxyPept-like_regulatory"/>
</dbReference>
<dbReference type="OrthoDB" id="1489599at2"/>
<reference evidence="2 3" key="1">
    <citation type="submission" date="2018-12" db="EMBL/GenBank/DDBJ databases">
        <authorList>
            <person name="Feng G."/>
            <person name="Zhu H."/>
        </authorList>
    </citation>
    <scope>NUCLEOTIDE SEQUENCE [LARGE SCALE GENOMIC DNA]</scope>
    <source>
        <strain evidence="2 3">KCTC 12533</strain>
    </source>
</reference>
<dbReference type="Pfam" id="PF13715">
    <property type="entry name" value="CarbopepD_reg_2"/>
    <property type="match status" value="1"/>
</dbReference>
<dbReference type="SUPFAM" id="SSF49464">
    <property type="entry name" value="Carboxypeptidase regulatory domain-like"/>
    <property type="match status" value="1"/>
</dbReference>
<evidence type="ECO:0000256" key="1">
    <source>
        <dbReference type="SAM" id="SignalP"/>
    </source>
</evidence>
<feature type="chain" id="PRO_5019164794" evidence="1">
    <location>
        <begin position="20"/>
        <end position="398"/>
    </location>
</feature>
<protein>
    <submittedName>
        <fullName evidence="2">Carboxypeptidase-like regulatory domain-containing protein</fullName>
    </submittedName>
</protein>
<comment type="caution">
    <text evidence="2">The sequence shown here is derived from an EMBL/GenBank/DDBJ whole genome shotgun (WGS) entry which is preliminary data.</text>
</comment>
<dbReference type="GO" id="GO:0004180">
    <property type="term" value="F:carboxypeptidase activity"/>
    <property type="evidence" value="ECO:0007669"/>
    <property type="project" value="UniProtKB-KW"/>
</dbReference>
<accession>A0A428KKU0</accession>
<dbReference type="AlphaFoldDB" id="A0A428KKU0"/>